<dbReference type="EMBL" id="VIIS01000784">
    <property type="protein sequence ID" value="KAF0305053.1"/>
    <property type="molecule type" value="Genomic_DNA"/>
</dbReference>
<feature type="chain" id="PRO_5025689703" evidence="2">
    <location>
        <begin position="26"/>
        <end position="132"/>
    </location>
</feature>
<evidence type="ECO:0000313" key="3">
    <source>
        <dbReference type="EMBL" id="KAF0305053.1"/>
    </source>
</evidence>
<name>A0A6A4WGA6_AMPAM</name>
<keyword evidence="4" id="KW-1185">Reference proteome</keyword>
<dbReference type="AlphaFoldDB" id="A0A6A4WGA6"/>
<evidence type="ECO:0000256" key="1">
    <source>
        <dbReference type="SAM" id="MobiDB-lite"/>
    </source>
</evidence>
<organism evidence="3 4">
    <name type="scientific">Amphibalanus amphitrite</name>
    <name type="common">Striped barnacle</name>
    <name type="synonym">Balanus amphitrite</name>
    <dbReference type="NCBI Taxonomy" id="1232801"/>
    <lineage>
        <taxon>Eukaryota</taxon>
        <taxon>Metazoa</taxon>
        <taxon>Ecdysozoa</taxon>
        <taxon>Arthropoda</taxon>
        <taxon>Crustacea</taxon>
        <taxon>Multicrustacea</taxon>
        <taxon>Cirripedia</taxon>
        <taxon>Thoracica</taxon>
        <taxon>Thoracicalcarea</taxon>
        <taxon>Balanomorpha</taxon>
        <taxon>Balanoidea</taxon>
        <taxon>Balanidae</taxon>
        <taxon>Amphibalaninae</taxon>
        <taxon>Amphibalanus</taxon>
    </lineage>
</organism>
<gene>
    <name evidence="3" type="ORF">FJT64_023238</name>
</gene>
<reference evidence="3 4" key="1">
    <citation type="submission" date="2019-07" db="EMBL/GenBank/DDBJ databases">
        <title>Draft genome assembly of a fouling barnacle, Amphibalanus amphitrite (Darwin, 1854): The first reference genome for Thecostraca.</title>
        <authorList>
            <person name="Kim W."/>
        </authorList>
    </citation>
    <scope>NUCLEOTIDE SEQUENCE [LARGE SCALE GENOMIC DNA]</scope>
    <source>
        <strain evidence="3">SNU_AA5</strain>
        <tissue evidence="3">Soma without cirri and trophi</tissue>
    </source>
</reference>
<evidence type="ECO:0000256" key="2">
    <source>
        <dbReference type="SAM" id="SignalP"/>
    </source>
</evidence>
<feature type="compositionally biased region" description="Basic and acidic residues" evidence="1">
    <location>
        <begin position="103"/>
        <end position="121"/>
    </location>
</feature>
<keyword evidence="2" id="KW-0732">Signal</keyword>
<feature type="signal peptide" evidence="2">
    <location>
        <begin position="1"/>
        <end position="25"/>
    </location>
</feature>
<protein>
    <submittedName>
        <fullName evidence="3">Uncharacterized protein</fullName>
    </submittedName>
</protein>
<feature type="compositionally biased region" description="Basic and acidic residues" evidence="1">
    <location>
        <begin position="73"/>
        <end position="87"/>
    </location>
</feature>
<evidence type="ECO:0000313" key="4">
    <source>
        <dbReference type="Proteomes" id="UP000440578"/>
    </source>
</evidence>
<feature type="compositionally biased region" description="Polar residues" evidence="1">
    <location>
        <begin position="88"/>
        <end position="100"/>
    </location>
</feature>
<feature type="region of interest" description="Disordered" evidence="1">
    <location>
        <begin position="64"/>
        <end position="132"/>
    </location>
</feature>
<comment type="caution">
    <text evidence="3">The sequence shown here is derived from an EMBL/GenBank/DDBJ whole genome shotgun (WGS) entry which is preliminary data.</text>
</comment>
<dbReference type="Proteomes" id="UP000440578">
    <property type="component" value="Unassembled WGS sequence"/>
</dbReference>
<sequence length="132" mass="14292">MVSAGRRRPWLALIPLALLLHAGSAARLSAAAQDDEGFDILAAIKDEVDTMNTNLDELSAAIDTVTHSSAHHPTTDHHNHRGADRGTDNQGTDNYGATDNQDTDNHGATHDHRGTDYHRATDNNYGGTDYHN</sequence>
<proteinExistence type="predicted"/>
<accession>A0A6A4WGA6</accession>